<organism evidence="9 10">
    <name type="scientific">Frondihabitans peucedani</name>
    <dbReference type="NCBI Taxonomy" id="598626"/>
    <lineage>
        <taxon>Bacteria</taxon>
        <taxon>Bacillati</taxon>
        <taxon>Actinomycetota</taxon>
        <taxon>Actinomycetes</taxon>
        <taxon>Micrococcales</taxon>
        <taxon>Microbacteriaceae</taxon>
        <taxon>Frondihabitans</taxon>
    </lineage>
</organism>
<dbReference type="Pfam" id="PF07690">
    <property type="entry name" value="MFS_1"/>
    <property type="match status" value="1"/>
</dbReference>
<feature type="transmembrane region" description="Helical" evidence="6">
    <location>
        <begin position="146"/>
        <end position="165"/>
    </location>
</feature>
<protein>
    <submittedName>
        <fullName evidence="9">MFS transporter</fullName>
    </submittedName>
</protein>
<evidence type="ECO:0000256" key="1">
    <source>
        <dbReference type="ARBA" id="ARBA00004651"/>
    </source>
</evidence>
<keyword evidence="4 6" id="KW-1133">Transmembrane helix</keyword>
<evidence type="ECO:0000256" key="5">
    <source>
        <dbReference type="ARBA" id="ARBA00023136"/>
    </source>
</evidence>
<gene>
    <name evidence="9" type="ORF">GCM10022256_25250</name>
</gene>
<feature type="domain" description="Major facilitator superfamily (MFS) profile" evidence="8">
    <location>
        <begin position="223"/>
        <end position="415"/>
    </location>
</feature>
<dbReference type="PROSITE" id="PS50850">
    <property type="entry name" value="MFS"/>
    <property type="match status" value="1"/>
</dbReference>
<comment type="caution">
    <text evidence="9">The sequence shown here is derived from an EMBL/GenBank/DDBJ whole genome shotgun (WGS) entry which is preliminary data.</text>
</comment>
<dbReference type="InterPro" id="IPR011701">
    <property type="entry name" value="MFS"/>
</dbReference>
<feature type="chain" id="PRO_5047284537" evidence="7">
    <location>
        <begin position="21"/>
        <end position="415"/>
    </location>
</feature>
<proteinExistence type="predicted"/>
<dbReference type="EMBL" id="BAABAU010000003">
    <property type="protein sequence ID" value="GAA4266913.1"/>
    <property type="molecule type" value="Genomic_DNA"/>
</dbReference>
<feature type="transmembrane region" description="Helical" evidence="6">
    <location>
        <begin position="259"/>
        <end position="281"/>
    </location>
</feature>
<feature type="transmembrane region" description="Helical" evidence="6">
    <location>
        <begin position="171"/>
        <end position="190"/>
    </location>
</feature>
<accession>A0ABP8E3Y7</accession>
<dbReference type="PANTHER" id="PTHR23513:SF6">
    <property type="entry name" value="MAJOR FACILITATOR SUPERFAMILY ASSOCIATED DOMAIN-CONTAINING PROTEIN"/>
    <property type="match status" value="1"/>
</dbReference>
<comment type="subcellular location">
    <subcellularLocation>
        <location evidence="1">Cell membrane</location>
        <topology evidence="1">Multi-pass membrane protein</topology>
    </subcellularLocation>
</comment>
<evidence type="ECO:0000256" key="6">
    <source>
        <dbReference type="SAM" id="Phobius"/>
    </source>
</evidence>
<dbReference type="InterPro" id="IPR020846">
    <property type="entry name" value="MFS_dom"/>
</dbReference>
<keyword evidence="5 6" id="KW-0472">Membrane</keyword>
<name>A0ABP8E3Y7_9MICO</name>
<dbReference type="SUPFAM" id="SSF103473">
    <property type="entry name" value="MFS general substrate transporter"/>
    <property type="match status" value="1"/>
</dbReference>
<evidence type="ECO:0000313" key="9">
    <source>
        <dbReference type="EMBL" id="GAA4266913.1"/>
    </source>
</evidence>
<feature type="signal peptide" evidence="7">
    <location>
        <begin position="1"/>
        <end position="20"/>
    </location>
</feature>
<evidence type="ECO:0000259" key="8">
    <source>
        <dbReference type="PROSITE" id="PS50850"/>
    </source>
</evidence>
<dbReference type="InterPro" id="IPR036259">
    <property type="entry name" value="MFS_trans_sf"/>
</dbReference>
<dbReference type="Proteomes" id="UP001501594">
    <property type="component" value="Unassembled WGS sequence"/>
</dbReference>
<evidence type="ECO:0000256" key="4">
    <source>
        <dbReference type="ARBA" id="ARBA00022989"/>
    </source>
</evidence>
<feature type="transmembrane region" description="Helical" evidence="6">
    <location>
        <begin position="42"/>
        <end position="65"/>
    </location>
</feature>
<feature type="transmembrane region" description="Helical" evidence="6">
    <location>
        <begin position="347"/>
        <end position="367"/>
    </location>
</feature>
<keyword evidence="3 6" id="KW-0812">Transmembrane</keyword>
<dbReference type="RefSeq" id="WP_344796712.1">
    <property type="nucleotide sequence ID" value="NZ_BAABAU010000003.1"/>
</dbReference>
<keyword evidence="10" id="KW-1185">Reference proteome</keyword>
<keyword evidence="7" id="KW-0732">Signal</keyword>
<dbReference type="CDD" id="cd06173">
    <property type="entry name" value="MFS_MefA_like"/>
    <property type="match status" value="1"/>
</dbReference>
<evidence type="ECO:0000256" key="2">
    <source>
        <dbReference type="ARBA" id="ARBA00022475"/>
    </source>
</evidence>
<feature type="transmembrane region" description="Helical" evidence="6">
    <location>
        <begin position="373"/>
        <end position="395"/>
    </location>
</feature>
<sequence>MTRRRAVGSLAALLTAHALSQTGNVVTLFAVPFAVLATGGGPVQVGVASFVATVPIVIGGPLGGVLVGRIGYKRSSILADVVNGAAIVLIPILAVTVGLPFWALLGLVFVGGLLDTPGQTARRVLVPDISGLAGVRLERSVGFIDAATRLSGLIGAPLAGILVAALGPFEALYATAAGFALSALVTVLLVDAPVSVTASDEVQEGYWADLRAGFRAVVHDPLLRILVALVLVTNLLDAARSNTLLPLYADQRLGGAGALGWIVACFGGSALVGSVLFGFVAHRVPRRVTFSVCFVLAGGPSLCVFALGLPVPWLIAGMVVSGLAAGSLNPILGAVQFERIPEHLRARVFGLLTAAAWAGVPLGGLLGGFAASAWGVSTTFGIVGVIYVGVCLAPLSGGRWRLMEKDAIQKDRVLA</sequence>
<reference evidence="10" key="1">
    <citation type="journal article" date="2019" name="Int. J. Syst. Evol. Microbiol.">
        <title>The Global Catalogue of Microorganisms (GCM) 10K type strain sequencing project: providing services to taxonomists for standard genome sequencing and annotation.</title>
        <authorList>
            <consortium name="The Broad Institute Genomics Platform"/>
            <consortium name="The Broad Institute Genome Sequencing Center for Infectious Disease"/>
            <person name="Wu L."/>
            <person name="Ma J."/>
        </authorList>
    </citation>
    <scope>NUCLEOTIDE SEQUENCE [LARGE SCALE GENOMIC DNA]</scope>
    <source>
        <strain evidence="10">JCM 17442</strain>
    </source>
</reference>
<dbReference type="PANTHER" id="PTHR23513">
    <property type="entry name" value="INTEGRAL MEMBRANE EFFLUX PROTEIN-RELATED"/>
    <property type="match status" value="1"/>
</dbReference>
<dbReference type="Gene3D" id="1.20.1250.20">
    <property type="entry name" value="MFS general substrate transporter like domains"/>
    <property type="match status" value="1"/>
</dbReference>
<evidence type="ECO:0000256" key="7">
    <source>
        <dbReference type="SAM" id="SignalP"/>
    </source>
</evidence>
<feature type="transmembrane region" description="Helical" evidence="6">
    <location>
        <begin position="288"/>
        <end position="307"/>
    </location>
</feature>
<feature type="transmembrane region" description="Helical" evidence="6">
    <location>
        <begin position="313"/>
        <end position="335"/>
    </location>
</feature>
<keyword evidence="2" id="KW-1003">Cell membrane</keyword>
<evidence type="ECO:0000256" key="3">
    <source>
        <dbReference type="ARBA" id="ARBA00022692"/>
    </source>
</evidence>
<evidence type="ECO:0000313" key="10">
    <source>
        <dbReference type="Proteomes" id="UP001501594"/>
    </source>
</evidence>